<keyword evidence="7" id="KW-0233">DNA recombination</keyword>
<dbReference type="GO" id="GO:0006310">
    <property type="term" value="P:DNA recombination"/>
    <property type="evidence" value="ECO:0007669"/>
    <property type="project" value="UniProtKB-KW"/>
</dbReference>
<keyword evidence="4" id="KW-0547">Nucleotide-binding</keyword>
<protein>
    <submittedName>
        <fullName evidence="12">DNA ligase-1</fullName>
    </submittedName>
</protein>
<dbReference type="EMBL" id="OCTN01000001">
    <property type="protein sequence ID" value="SOH92547.1"/>
    <property type="molecule type" value="Genomic_DNA"/>
</dbReference>
<reference evidence="13" key="1">
    <citation type="submission" date="2017-09" db="EMBL/GenBank/DDBJ databases">
        <authorList>
            <person name="Varghese N."/>
            <person name="Submissions S."/>
        </authorList>
    </citation>
    <scope>NUCLEOTIDE SEQUENCE [LARGE SCALE GENOMIC DNA]</scope>
    <source>
        <strain evidence="13">C7</strain>
    </source>
</reference>
<comment type="catalytic activity">
    <reaction evidence="10">
        <text>ATP + (deoxyribonucleotide)n-3'-hydroxyl + 5'-phospho-(deoxyribonucleotide)m = (deoxyribonucleotide)n+m + AMP + diphosphate.</text>
        <dbReference type="EC" id="6.5.1.1"/>
    </reaction>
</comment>
<dbReference type="Gene3D" id="2.40.50.140">
    <property type="entry name" value="Nucleic acid-binding proteins"/>
    <property type="match status" value="1"/>
</dbReference>
<dbReference type="PANTHER" id="PTHR45674:SF13">
    <property type="entry name" value="DNA LIGASE-RELATED"/>
    <property type="match status" value="1"/>
</dbReference>
<dbReference type="InterPro" id="IPR012310">
    <property type="entry name" value="DNA_ligase_ATP-dep_cent"/>
</dbReference>
<evidence type="ECO:0000256" key="8">
    <source>
        <dbReference type="ARBA" id="ARBA00023204"/>
    </source>
</evidence>
<evidence type="ECO:0000256" key="1">
    <source>
        <dbReference type="ARBA" id="ARBA00022598"/>
    </source>
</evidence>
<dbReference type="GO" id="GO:0003677">
    <property type="term" value="F:DNA binding"/>
    <property type="evidence" value="ECO:0007669"/>
    <property type="project" value="InterPro"/>
</dbReference>
<dbReference type="Pfam" id="PF01068">
    <property type="entry name" value="DNA_ligase_A_M"/>
    <property type="match status" value="1"/>
</dbReference>
<keyword evidence="8" id="KW-0234">DNA repair</keyword>
<dbReference type="InterPro" id="IPR050191">
    <property type="entry name" value="ATP-dep_DNA_ligase"/>
</dbReference>
<evidence type="ECO:0000256" key="3">
    <source>
        <dbReference type="ARBA" id="ARBA00022723"/>
    </source>
</evidence>
<keyword evidence="3" id="KW-0479">Metal-binding</keyword>
<keyword evidence="1 12" id="KW-0436">Ligase</keyword>
<dbReference type="GO" id="GO:0046872">
    <property type="term" value="F:metal ion binding"/>
    <property type="evidence" value="ECO:0007669"/>
    <property type="project" value="UniProtKB-KW"/>
</dbReference>
<dbReference type="InterPro" id="IPR036599">
    <property type="entry name" value="DNA_ligase_N_sf"/>
</dbReference>
<keyword evidence="6" id="KW-0067">ATP-binding</keyword>
<evidence type="ECO:0000256" key="6">
    <source>
        <dbReference type="ARBA" id="ARBA00022840"/>
    </source>
</evidence>
<dbReference type="OrthoDB" id="9767858at2"/>
<dbReference type="GO" id="GO:0005524">
    <property type="term" value="F:ATP binding"/>
    <property type="evidence" value="ECO:0007669"/>
    <property type="project" value="UniProtKB-KW"/>
</dbReference>
<evidence type="ECO:0000256" key="2">
    <source>
        <dbReference type="ARBA" id="ARBA00022618"/>
    </source>
</evidence>
<evidence type="ECO:0000256" key="4">
    <source>
        <dbReference type="ARBA" id="ARBA00022741"/>
    </source>
</evidence>
<evidence type="ECO:0000313" key="13">
    <source>
        <dbReference type="Proteomes" id="UP000220034"/>
    </source>
</evidence>
<dbReference type="Gene3D" id="3.30.470.30">
    <property type="entry name" value="DNA ligase/mRNA capping enzyme"/>
    <property type="match status" value="1"/>
</dbReference>
<evidence type="ECO:0000313" key="12">
    <source>
        <dbReference type="EMBL" id="SOH92547.1"/>
    </source>
</evidence>
<evidence type="ECO:0000256" key="9">
    <source>
        <dbReference type="ARBA" id="ARBA00023306"/>
    </source>
</evidence>
<dbReference type="AlphaFoldDB" id="A0A2C9CMU7"/>
<gene>
    <name evidence="12" type="ORF">SAMN06273572_101394</name>
</gene>
<dbReference type="InterPro" id="IPR012340">
    <property type="entry name" value="NA-bd_OB-fold"/>
</dbReference>
<evidence type="ECO:0000256" key="10">
    <source>
        <dbReference type="ARBA" id="ARBA00034003"/>
    </source>
</evidence>
<keyword evidence="2" id="KW-0132">Cell division</keyword>
<keyword evidence="9" id="KW-0131">Cell cycle</keyword>
<dbReference type="Proteomes" id="UP000220034">
    <property type="component" value="Unassembled WGS sequence"/>
</dbReference>
<name>A0A2C9CMU7_9RHOB</name>
<dbReference type="GO" id="GO:0051301">
    <property type="term" value="P:cell division"/>
    <property type="evidence" value="ECO:0007669"/>
    <property type="project" value="UniProtKB-KW"/>
</dbReference>
<evidence type="ECO:0000259" key="11">
    <source>
        <dbReference type="Pfam" id="PF01068"/>
    </source>
</evidence>
<proteinExistence type="predicted"/>
<dbReference type="PANTHER" id="PTHR45674">
    <property type="entry name" value="DNA LIGASE 1/3 FAMILY MEMBER"/>
    <property type="match status" value="1"/>
</dbReference>
<organism evidence="12 13">
    <name type="scientific">Pontivivens marinum</name>
    <dbReference type="NCBI Taxonomy" id="1690039"/>
    <lineage>
        <taxon>Bacteria</taxon>
        <taxon>Pseudomonadati</taxon>
        <taxon>Pseudomonadota</taxon>
        <taxon>Alphaproteobacteria</taxon>
        <taxon>Rhodobacterales</taxon>
        <taxon>Paracoccaceae</taxon>
        <taxon>Pontivivens</taxon>
    </lineage>
</organism>
<dbReference type="GO" id="GO:0006281">
    <property type="term" value="P:DNA repair"/>
    <property type="evidence" value="ECO:0007669"/>
    <property type="project" value="UniProtKB-KW"/>
</dbReference>
<dbReference type="InterPro" id="IPR026333">
    <property type="entry name" value="ATP_dep_DNA_lig_pp_1105_fam"/>
</dbReference>
<evidence type="ECO:0000256" key="7">
    <source>
        <dbReference type="ARBA" id="ARBA00023172"/>
    </source>
</evidence>
<keyword evidence="13" id="KW-1185">Reference proteome</keyword>
<evidence type="ECO:0000256" key="5">
    <source>
        <dbReference type="ARBA" id="ARBA00022763"/>
    </source>
</evidence>
<sequence>MLATPVTLVKLHAMTPFANLVEQLSFMPDDQDRQTLLRRYFANASDQDRGWALAVLAGTLQLPRVKPALLNGLIEAQVDPVLLDLSRAHVGDQAETIALLWPEPQDTTPPALHEVVTALSRSSRSDQAAIVTRLLNRCDATARLVFIRLCLGRLAVSVSPATLRAALSDAAHPVEGIARLWHQMAPPYAALFTWLDGGAWPKTTPYASYKPAMRVEPLTDALSPTDYEAEWQWDGIRVQVTVNATNRRLYTAAGDDISNQFPEIIDAMHWHGTVEAMLLVQTGDDTPSHEELRRRLRAKTPPKKPATTAILRPYDLLEQDGEDLRDLPWHARRDRLLAIVGSQASPLLPFTTWAQLGTLRNKPAKGACGVMLKRRDAPYGPTETWHSWLADPKLAHCVLLSAQRGQGRQAAYYTEFTYGVWDGAQRLIPLGTAQFGGSPSEALALDAYMRDNAVGRFGPVRTVQPELVLQISYASVQHSTRHKSGITLRRASIQRIKWHEPMTEAARLSDLRAQI</sequence>
<dbReference type="Gene3D" id="3.30.1490.70">
    <property type="match status" value="1"/>
</dbReference>
<dbReference type="SUPFAM" id="SSF50249">
    <property type="entry name" value="Nucleic acid-binding proteins"/>
    <property type="match status" value="1"/>
</dbReference>
<dbReference type="GO" id="GO:0003910">
    <property type="term" value="F:DNA ligase (ATP) activity"/>
    <property type="evidence" value="ECO:0007669"/>
    <property type="project" value="UniProtKB-EC"/>
</dbReference>
<feature type="domain" description="ATP-dependent DNA ligase family profile" evidence="11">
    <location>
        <begin position="217"/>
        <end position="389"/>
    </location>
</feature>
<dbReference type="SUPFAM" id="SSF56091">
    <property type="entry name" value="DNA ligase/mRNA capping enzyme, catalytic domain"/>
    <property type="match status" value="1"/>
</dbReference>
<keyword evidence="5" id="KW-0227">DNA damage</keyword>
<dbReference type="Gene3D" id="1.10.3260.10">
    <property type="entry name" value="DNA ligase, ATP-dependent, N-terminal domain"/>
    <property type="match status" value="1"/>
</dbReference>
<accession>A0A2C9CMU7</accession>
<dbReference type="NCBIfam" id="TIGR04120">
    <property type="entry name" value="DNA_lig_bact"/>
    <property type="match status" value="1"/>
</dbReference>